<name>A0A5A7SWF7_CUCMM</name>
<evidence type="ECO:0000313" key="1">
    <source>
        <dbReference type="EMBL" id="KAA0035654.1"/>
    </source>
</evidence>
<dbReference type="Proteomes" id="UP000321393">
    <property type="component" value="Unassembled WGS sequence"/>
</dbReference>
<organism evidence="1 3">
    <name type="scientific">Cucumis melo var. makuwa</name>
    <name type="common">Oriental melon</name>
    <dbReference type="NCBI Taxonomy" id="1194695"/>
    <lineage>
        <taxon>Eukaryota</taxon>
        <taxon>Viridiplantae</taxon>
        <taxon>Streptophyta</taxon>
        <taxon>Embryophyta</taxon>
        <taxon>Tracheophyta</taxon>
        <taxon>Spermatophyta</taxon>
        <taxon>Magnoliopsida</taxon>
        <taxon>eudicotyledons</taxon>
        <taxon>Gunneridae</taxon>
        <taxon>Pentapetalae</taxon>
        <taxon>rosids</taxon>
        <taxon>fabids</taxon>
        <taxon>Cucurbitales</taxon>
        <taxon>Cucurbitaceae</taxon>
        <taxon>Benincaseae</taxon>
        <taxon>Cucumis</taxon>
    </lineage>
</organism>
<accession>A0A5A7SWF7</accession>
<proteinExistence type="predicted"/>
<sequence length="80" mass="9415">MVEKFKIEKFNRTNFSLWKLKMMAVLGKNNYLEAIDKRPIEIIDENKWNEMDENAMSNIHLALADNVLSSTEEKKIAKEI</sequence>
<comment type="caution">
    <text evidence="1">The sequence shown here is derived from an EMBL/GenBank/DDBJ whole genome shotgun (WGS) entry which is preliminary data.</text>
</comment>
<dbReference type="Proteomes" id="UP000321947">
    <property type="component" value="Unassembled WGS sequence"/>
</dbReference>
<dbReference type="EMBL" id="SSTE01019907">
    <property type="protein sequence ID" value="KAA0035654.1"/>
    <property type="molecule type" value="Genomic_DNA"/>
</dbReference>
<gene>
    <name evidence="2" type="ORF">E5676_scaffold455G00930</name>
    <name evidence="1" type="ORF">E6C27_scaffold285G003500</name>
</gene>
<protein>
    <submittedName>
        <fullName evidence="1">Gag-Pol polyprotein</fullName>
    </submittedName>
</protein>
<evidence type="ECO:0000313" key="4">
    <source>
        <dbReference type="Proteomes" id="UP000321947"/>
    </source>
</evidence>
<dbReference type="OrthoDB" id="1730352at2759"/>
<reference evidence="3 4" key="1">
    <citation type="submission" date="2019-08" db="EMBL/GenBank/DDBJ databases">
        <title>Draft genome sequences of two oriental melons (Cucumis melo L. var makuwa).</title>
        <authorList>
            <person name="Kwon S.-Y."/>
        </authorList>
    </citation>
    <scope>NUCLEOTIDE SEQUENCE [LARGE SCALE GENOMIC DNA]</scope>
    <source>
        <strain evidence="4">cv. Chang Bougi</strain>
        <strain evidence="3">cv. SW 3</strain>
        <tissue evidence="1">Leaf</tissue>
    </source>
</reference>
<evidence type="ECO:0000313" key="3">
    <source>
        <dbReference type="Proteomes" id="UP000321393"/>
    </source>
</evidence>
<dbReference type="EMBL" id="SSTD01000141">
    <property type="protein sequence ID" value="TYK30889.1"/>
    <property type="molecule type" value="Genomic_DNA"/>
</dbReference>
<evidence type="ECO:0000313" key="2">
    <source>
        <dbReference type="EMBL" id="TYK30889.1"/>
    </source>
</evidence>
<dbReference type="AlphaFoldDB" id="A0A5A7SWF7"/>